<sequence length="92" mass="10451">MPLVPLLPMSKPSQMIDPLIEETDPAHRRLYDEVVNKKNLKREIQVALSSLFVTVLQFAEGKLAKTKNCRRKENLFVVALAAEIEVFKTGML</sequence>
<proteinExistence type="predicted"/>
<accession>A0A284RSG6</accession>
<evidence type="ECO:0000313" key="2">
    <source>
        <dbReference type="Proteomes" id="UP000219338"/>
    </source>
</evidence>
<dbReference type="Proteomes" id="UP000219338">
    <property type="component" value="Unassembled WGS sequence"/>
</dbReference>
<organism evidence="1 2">
    <name type="scientific">Armillaria ostoyae</name>
    <name type="common">Armillaria root rot fungus</name>
    <dbReference type="NCBI Taxonomy" id="47428"/>
    <lineage>
        <taxon>Eukaryota</taxon>
        <taxon>Fungi</taxon>
        <taxon>Dikarya</taxon>
        <taxon>Basidiomycota</taxon>
        <taxon>Agaricomycotina</taxon>
        <taxon>Agaricomycetes</taxon>
        <taxon>Agaricomycetidae</taxon>
        <taxon>Agaricales</taxon>
        <taxon>Marasmiineae</taxon>
        <taxon>Physalacriaceae</taxon>
        <taxon>Armillaria</taxon>
    </lineage>
</organism>
<protein>
    <submittedName>
        <fullName evidence="1">Uncharacterized protein</fullName>
    </submittedName>
</protein>
<name>A0A284RSG6_ARMOS</name>
<dbReference type="EMBL" id="FUEG01000015">
    <property type="protein sequence ID" value="SJL11702.1"/>
    <property type="molecule type" value="Genomic_DNA"/>
</dbReference>
<dbReference type="AlphaFoldDB" id="A0A284RSG6"/>
<evidence type="ECO:0000313" key="1">
    <source>
        <dbReference type="EMBL" id="SJL11702.1"/>
    </source>
</evidence>
<dbReference type="OrthoDB" id="2858865at2759"/>
<reference evidence="2" key="1">
    <citation type="journal article" date="2017" name="Nat. Ecol. Evol.">
        <title>Genome expansion and lineage-specific genetic innovations in the forest pathogenic fungi Armillaria.</title>
        <authorList>
            <person name="Sipos G."/>
            <person name="Prasanna A.N."/>
            <person name="Walter M.C."/>
            <person name="O'Connor E."/>
            <person name="Balint B."/>
            <person name="Krizsan K."/>
            <person name="Kiss B."/>
            <person name="Hess J."/>
            <person name="Varga T."/>
            <person name="Slot J."/>
            <person name="Riley R."/>
            <person name="Boka B."/>
            <person name="Rigling D."/>
            <person name="Barry K."/>
            <person name="Lee J."/>
            <person name="Mihaltcheva S."/>
            <person name="LaButti K."/>
            <person name="Lipzen A."/>
            <person name="Waldron R."/>
            <person name="Moloney N.M."/>
            <person name="Sperisen C."/>
            <person name="Kredics L."/>
            <person name="Vagvoelgyi C."/>
            <person name="Patrignani A."/>
            <person name="Fitzpatrick D."/>
            <person name="Nagy I."/>
            <person name="Doyle S."/>
            <person name="Anderson J.B."/>
            <person name="Grigoriev I.V."/>
            <person name="Gueldener U."/>
            <person name="Muensterkoetter M."/>
            <person name="Nagy L.G."/>
        </authorList>
    </citation>
    <scope>NUCLEOTIDE SEQUENCE [LARGE SCALE GENOMIC DNA]</scope>
    <source>
        <strain evidence="2">C18/9</strain>
    </source>
</reference>
<keyword evidence="2" id="KW-1185">Reference proteome</keyword>
<gene>
    <name evidence="1" type="ORF">ARMOST_15110</name>
</gene>